<dbReference type="InterPro" id="IPR025009">
    <property type="entry name" value="DUF3977"/>
</dbReference>
<name>A0A2W0CAZ2_9BACL</name>
<proteinExistence type="predicted"/>
<dbReference type="Proteomes" id="UP000247459">
    <property type="component" value="Unassembled WGS sequence"/>
</dbReference>
<reference evidence="1 2" key="1">
    <citation type="submission" date="2018-01" db="EMBL/GenBank/DDBJ databases">
        <title>Genome sequence of the PGP bacterium Paenibacillus illinoisensis E3.</title>
        <authorList>
            <person name="Rolli E."/>
            <person name="Marasco R."/>
            <person name="Bessem C."/>
            <person name="Michoud G."/>
            <person name="Gaiarsa S."/>
            <person name="Borin S."/>
            <person name="Daffonchio D."/>
        </authorList>
    </citation>
    <scope>NUCLEOTIDE SEQUENCE [LARGE SCALE GENOMIC DNA]</scope>
    <source>
        <strain evidence="1 2">E3</strain>
    </source>
</reference>
<evidence type="ECO:0008006" key="3">
    <source>
        <dbReference type="Google" id="ProtNLM"/>
    </source>
</evidence>
<protein>
    <recommendedName>
        <fullName evidence="3">DUF3977 domain-containing protein</fullName>
    </recommendedName>
</protein>
<dbReference type="AlphaFoldDB" id="A0A2W0CAZ2"/>
<evidence type="ECO:0000313" key="2">
    <source>
        <dbReference type="Proteomes" id="UP000247459"/>
    </source>
</evidence>
<sequence length="79" mass="9414">MKKFREIGYGNRWFIRTEFEHEDGTESEVKGFTKPFSLKSVYVRVWIGKKVMIIDTKEGIKFMNKKVKKVKIILGFFGY</sequence>
<comment type="caution">
    <text evidence="1">The sequence shown here is derived from an EMBL/GenBank/DDBJ whole genome shotgun (WGS) entry which is preliminary data.</text>
</comment>
<evidence type="ECO:0000313" key="1">
    <source>
        <dbReference type="EMBL" id="PYY25505.1"/>
    </source>
</evidence>
<dbReference type="Pfam" id="PF13122">
    <property type="entry name" value="DUF3977"/>
    <property type="match status" value="1"/>
</dbReference>
<organism evidence="1 2">
    <name type="scientific">Paenibacillus illinoisensis</name>
    <dbReference type="NCBI Taxonomy" id="59845"/>
    <lineage>
        <taxon>Bacteria</taxon>
        <taxon>Bacillati</taxon>
        <taxon>Bacillota</taxon>
        <taxon>Bacilli</taxon>
        <taxon>Bacillales</taxon>
        <taxon>Paenibacillaceae</taxon>
        <taxon>Paenibacillus</taxon>
    </lineage>
</organism>
<gene>
    <name evidence="1" type="ORF">PIL02S_06493</name>
</gene>
<accession>A0A2W0CAZ2</accession>
<dbReference type="EMBL" id="PRLG01000037">
    <property type="protein sequence ID" value="PYY25505.1"/>
    <property type="molecule type" value="Genomic_DNA"/>
</dbReference>